<name>Q5F843_NEIG1</name>
<accession>Q5F843</accession>
<dbReference type="KEGG" id="ngo:NGO_0955"/>
<evidence type="ECO:0000313" key="1">
    <source>
        <dbReference type="EMBL" id="AAW89644.1"/>
    </source>
</evidence>
<dbReference type="HOGENOM" id="CLU_3202398_0_0_4"/>
<dbReference type="Proteomes" id="UP000000535">
    <property type="component" value="Chromosome"/>
</dbReference>
<dbReference type="EMBL" id="AE004969">
    <property type="protein sequence ID" value="AAW89644.1"/>
    <property type="molecule type" value="Genomic_DNA"/>
</dbReference>
<organism evidence="1 2">
    <name type="scientific">Neisseria gonorrhoeae (strain ATCC 700825 / FA 1090)</name>
    <dbReference type="NCBI Taxonomy" id="242231"/>
    <lineage>
        <taxon>Bacteria</taxon>
        <taxon>Pseudomonadati</taxon>
        <taxon>Pseudomonadota</taxon>
        <taxon>Betaproteobacteria</taxon>
        <taxon>Neisseriales</taxon>
        <taxon>Neisseriaceae</taxon>
        <taxon>Neisseria</taxon>
    </lineage>
</organism>
<sequence>MFHGLKRTTALPLSGSAVLSAARTFGRHILTLEQKIKYPKKLTIYDKLK</sequence>
<reference evidence="2" key="1">
    <citation type="submission" date="2003-03" db="EMBL/GenBank/DDBJ databases">
        <title>The complete genome sequence of Neisseria gonorrhoeae.</title>
        <authorList>
            <person name="Lewis L.A."/>
            <person name="Gillaspy A.F."/>
            <person name="McLaughlin R.E."/>
            <person name="Gipson M."/>
            <person name="Ducey T.F."/>
            <person name="Ownbey T."/>
            <person name="Hartman K."/>
            <person name="Nydick C."/>
            <person name="Carson M.B."/>
            <person name="Vaughn J."/>
            <person name="Thomson C."/>
            <person name="Song L."/>
            <person name="Lin S."/>
            <person name="Yuan X."/>
            <person name="Najar F."/>
            <person name="Zhan M."/>
            <person name="Ren Q."/>
            <person name="Zhu H."/>
            <person name="Qi S."/>
            <person name="Kenton S.M."/>
            <person name="Lai H."/>
            <person name="White J.D."/>
            <person name="Clifton S."/>
            <person name="Roe B.A."/>
            <person name="Dyer D.W."/>
        </authorList>
    </citation>
    <scope>NUCLEOTIDE SEQUENCE [LARGE SCALE GENOMIC DNA]</scope>
    <source>
        <strain evidence="2">ATCC 700825 / FA 1090</strain>
    </source>
</reference>
<gene>
    <name evidence="1" type="ORF">NGO_0955</name>
</gene>
<protein>
    <submittedName>
        <fullName evidence="1">Uncharacterized protein</fullName>
    </submittedName>
</protein>
<evidence type="ECO:0000313" key="2">
    <source>
        <dbReference type="Proteomes" id="UP000000535"/>
    </source>
</evidence>
<dbReference type="PATRIC" id="fig|242231.10.peg.1117"/>
<dbReference type="AlphaFoldDB" id="Q5F843"/>
<keyword evidence="2" id="KW-1185">Reference proteome</keyword>
<dbReference type="STRING" id="242231.NGO_0955"/>
<proteinExistence type="predicted"/>